<organism evidence="2 3">
    <name type="scientific">Roseobacter insulae</name>
    <dbReference type="NCBI Taxonomy" id="2859783"/>
    <lineage>
        <taxon>Bacteria</taxon>
        <taxon>Pseudomonadati</taxon>
        <taxon>Pseudomonadota</taxon>
        <taxon>Alphaproteobacteria</taxon>
        <taxon>Rhodobacterales</taxon>
        <taxon>Roseobacteraceae</taxon>
        <taxon>Roseobacter</taxon>
    </lineage>
</organism>
<proteinExistence type="predicted"/>
<name>A0A9X1FY52_9RHOB</name>
<protein>
    <recommendedName>
        <fullName evidence="4">Cation/multidrug efflux pump</fullName>
    </recommendedName>
</protein>
<feature type="transmembrane region" description="Helical" evidence="1">
    <location>
        <begin position="6"/>
        <end position="25"/>
    </location>
</feature>
<gene>
    <name evidence="2" type="ORF">KX928_16900</name>
</gene>
<evidence type="ECO:0008006" key="4">
    <source>
        <dbReference type="Google" id="ProtNLM"/>
    </source>
</evidence>
<feature type="transmembrane region" description="Helical" evidence="1">
    <location>
        <begin position="66"/>
        <end position="85"/>
    </location>
</feature>
<reference evidence="2" key="1">
    <citation type="submission" date="2021-07" db="EMBL/GenBank/DDBJ databases">
        <title>Roseobacter insulae sp. nov., isolated from a tidal flat.</title>
        <authorList>
            <person name="Park S."/>
            <person name="Yoon J.-H."/>
        </authorList>
    </citation>
    <scope>NUCLEOTIDE SEQUENCE</scope>
    <source>
        <strain evidence="2">YSTF-M11</strain>
    </source>
</reference>
<dbReference type="EMBL" id="JAHXDN010000004">
    <property type="protein sequence ID" value="MBW4709472.1"/>
    <property type="molecule type" value="Genomic_DNA"/>
</dbReference>
<keyword evidence="3" id="KW-1185">Reference proteome</keyword>
<sequence length="88" mass="9898">MFALARLLLIGFVVLTVIYVSLSLYSRAVRRAKLEAEWDEAHGPGDRDTFVQTGLSEYDGSLRRKLILGVYIIPTIAMGLIIYFTNFA</sequence>
<keyword evidence="1" id="KW-0812">Transmembrane</keyword>
<accession>A0A9X1FY52</accession>
<evidence type="ECO:0000256" key="1">
    <source>
        <dbReference type="SAM" id="Phobius"/>
    </source>
</evidence>
<evidence type="ECO:0000313" key="3">
    <source>
        <dbReference type="Proteomes" id="UP001138661"/>
    </source>
</evidence>
<keyword evidence="1" id="KW-0472">Membrane</keyword>
<evidence type="ECO:0000313" key="2">
    <source>
        <dbReference type="EMBL" id="MBW4709472.1"/>
    </source>
</evidence>
<dbReference type="Proteomes" id="UP001138661">
    <property type="component" value="Unassembled WGS sequence"/>
</dbReference>
<keyword evidence="1" id="KW-1133">Transmembrane helix</keyword>
<dbReference type="RefSeq" id="WP_219505000.1">
    <property type="nucleotide sequence ID" value="NZ_JAHXDN010000004.1"/>
</dbReference>
<dbReference type="AlphaFoldDB" id="A0A9X1FY52"/>
<comment type="caution">
    <text evidence="2">The sequence shown here is derived from an EMBL/GenBank/DDBJ whole genome shotgun (WGS) entry which is preliminary data.</text>
</comment>